<dbReference type="Proteomes" id="UP000238270">
    <property type="component" value="Unassembled WGS sequence"/>
</dbReference>
<dbReference type="SUPFAM" id="SSF55874">
    <property type="entry name" value="ATPase domain of HSP90 chaperone/DNA topoisomerase II/histidine kinase"/>
    <property type="match status" value="1"/>
</dbReference>
<dbReference type="RefSeq" id="WP_104599357.1">
    <property type="nucleotide sequence ID" value="NZ_MIGV01000039.1"/>
</dbReference>
<dbReference type="PRINTS" id="PR00344">
    <property type="entry name" value="BCTRLSENSOR"/>
</dbReference>
<dbReference type="Pfam" id="PF00990">
    <property type="entry name" value="GGDEF"/>
    <property type="match status" value="1"/>
</dbReference>
<dbReference type="Gene3D" id="1.10.287.130">
    <property type="match status" value="1"/>
</dbReference>
<dbReference type="SUPFAM" id="SSF55073">
    <property type="entry name" value="Nucleotide cyclase"/>
    <property type="match status" value="1"/>
</dbReference>
<accession>A0A2S6Z009</accession>
<evidence type="ECO:0000256" key="1">
    <source>
        <dbReference type="ARBA" id="ARBA00000085"/>
    </source>
</evidence>
<keyword evidence="5" id="KW-0418">Kinase</keyword>
<dbReference type="InterPro" id="IPR000160">
    <property type="entry name" value="GGDEF_dom"/>
</dbReference>
<gene>
    <name evidence="8" type="ORF">XaplCFBP3122_19425</name>
</gene>
<proteinExistence type="predicted"/>
<dbReference type="InterPro" id="IPR003594">
    <property type="entry name" value="HATPase_dom"/>
</dbReference>
<dbReference type="InterPro" id="IPR036890">
    <property type="entry name" value="HATPase_C_sf"/>
</dbReference>
<dbReference type="CDD" id="cd00075">
    <property type="entry name" value="HATPase"/>
    <property type="match status" value="1"/>
</dbReference>
<dbReference type="Gene3D" id="3.30.565.10">
    <property type="entry name" value="Histidine kinase-like ATPase, C-terminal domain"/>
    <property type="match status" value="1"/>
</dbReference>
<dbReference type="FunFam" id="3.30.565.10:FF:000006">
    <property type="entry name" value="Sensor histidine kinase WalK"/>
    <property type="match status" value="1"/>
</dbReference>
<dbReference type="EC" id="2.7.13.3" evidence="2"/>
<dbReference type="SMART" id="SM00387">
    <property type="entry name" value="HATPase_c"/>
    <property type="match status" value="1"/>
</dbReference>
<dbReference type="SMART" id="SM00267">
    <property type="entry name" value="GGDEF"/>
    <property type="match status" value="1"/>
</dbReference>
<keyword evidence="3" id="KW-0597">Phosphoprotein</keyword>
<comment type="catalytic activity">
    <reaction evidence="1">
        <text>ATP + protein L-histidine = ADP + protein N-phospho-L-histidine.</text>
        <dbReference type="EC" id="2.7.13.3"/>
    </reaction>
</comment>
<keyword evidence="4" id="KW-0808">Transferase</keyword>
<evidence type="ECO:0000259" key="6">
    <source>
        <dbReference type="PROSITE" id="PS50109"/>
    </source>
</evidence>
<comment type="caution">
    <text evidence="8">The sequence shown here is derived from an EMBL/GenBank/DDBJ whole genome shotgun (WGS) entry which is preliminary data.</text>
</comment>
<dbReference type="Pfam" id="PF00512">
    <property type="entry name" value="HisKA"/>
    <property type="match status" value="1"/>
</dbReference>
<dbReference type="AlphaFoldDB" id="A0A2S6Z009"/>
<evidence type="ECO:0000259" key="7">
    <source>
        <dbReference type="PROSITE" id="PS50887"/>
    </source>
</evidence>
<dbReference type="SUPFAM" id="SSF47384">
    <property type="entry name" value="Homodimeric domain of signal transducing histidine kinase"/>
    <property type="match status" value="1"/>
</dbReference>
<dbReference type="InterPro" id="IPR036097">
    <property type="entry name" value="HisK_dim/P_sf"/>
</dbReference>
<evidence type="ECO:0000313" key="8">
    <source>
        <dbReference type="EMBL" id="PPT73700.1"/>
    </source>
</evidence>
<evidence type="ECO:0000256" key="2">
    <source>
        <dbReference type="ARBA" id="ARBA00012438"/>
    </source>
</evidence>
<dbReference type="PANTHER" id="PTHR43547:SF2">
    <property type="entry name" value="HYBRID SIGNAL TRANSDUCTION HISTIDINE KINASE C"/>
    <property type="match status" value="1"/>
</dbReference>
<dbReference type="CDD" id="cd00082">
    <property type="entry name" value="HisKA"/>
    <property type="match status" value="1"/>
</dbReference>
<dbReference type="Gene3D" id="3.30.70.270">
    <property type="match status" value="1"/>
</dbReference>
<dbReference type="PROSITE" id="PS50109">
    <property type="entry name" value="HIS_KIN"/>
    <property type="match status" value="1"/>
</dbReference>
<evidence type="ECO:0000256" key="4">
    <source>
        <dbReference type="ARBA" id="ARBA00022679"/>
    </source>
</evidence>
<dbReference type="Pfam" id="PF02518">
    <property type="entry name" value="HATPase_c"/>
    <property type="match status" value="1"/>
</dbReference>
<dbReference type="SMART" id="SM00388">
    <property type="entry name" value="HisKA"/>
    <property type="match status" value="1"/>
</dbReference>
<sequence>MEQPPRNADTDLARRELSELRRQTRSVRRQLRHLHQDLASLKSQLPSALHSDLQAANEQLVLSSLLAHSKLDDHAHALREAARNANRDPLTQLPNRALLFERLEQSIVAAQHQSTRIALLFVDLNDFKRINDLFGHSTGDEFLRLAAQRLTAAAAPSGIVARYGGDEFVVLLDGVDSHDAAATITRQLVQSLDTPCLVGKHELHLGASIGISVYPDDGETGMTLLQHADDAMYCAKRNVAARFMFYRDCVALDLEHPEPALAAAGPRPLPDDPHEMLRQANSALILAALSAQQLHEASEQGVQRQNQMLAFVAHELRNPLTPILLASSMLNSLPSAELLRMRHIIEHEVHHMTRLIGDLLDLSRVRTGKLRILKQSIDLHAVVEAAAAACAPLITARKQSFALRLPPQPTLLRGDGVRLSQVLRNLLDNASKYTPKGGSIGLQLSLRGRRAIIVVSDNGIGIGNDALQRIFEPFMQDSHAIGFNGAGLGIGLAVVRQIVQAHGGSVIASSDGIGKGCTFTLSLPLGRRPRSLRPPRSQ</sequence>
<dbReference type="InterPro" id="IPR043128">
    <property type="entry name" value="Rev_trsase/Diguanyl_cyclase"/>
</dbReference>
<feature type="domain" description="GGDEF" evidence="7">
    <location>
        <begin position="115"/>
        <end position="248"/>
    </location>
</feature>
<evidence type="ECO:0000313" key="9">
    <source>
        <dbReference type="Proteomes" id="UP000238270"/>
    </source>
</evidence>
<dbReference type="InterPro" id="IPR004358">
    <property type="entry name" value="Sig_transdc_His_kin-like_C"/>
</dbReference>
<dbReference type="CDD" id="cd01949">
    <property type="entry name" value="GGDEF"/>
    <property type="match status" value="1"/>
</dbReference>
<dbReference type="InterPro" id="IPR003661">
    <property type="entry name" value="HisK_dim/P_dom"/>
</dbReference>
<dbReference type="GO" id="GO:0005886">
    <property type="term" value="C:plasma membrane"/>
    <property type="evidence" value="ECO:0007669"/>
    <property type="project" value="UniProtKB-ARBA"/>
</dbReference>
<name>A0A2S6Z009_9XANT</name>
<dbReference type="InterPro" id="IPR029787">
    <property type="entry name" value="Nucleotide_cyclase"/>
</dbReference>
<dbReference type="EMBL" id="MIGV01000039">
    <property type="protein sequence ID" value="PPT73700.1"/>
    <property type="molecule type" value="Genomic_DNA"/>
</dbReference>
<reference evidence="8 9" key="1">
    <citation type="submission" date="2016-08" db="EMBL/GenBank/DDBJ databases">
        <title>Evolution of the type three secretion system and type three effector repertoires in Xanthomonas.</title>
        <authorList>
            <person name="Merda D."/>
            <person name="Briand M."/>
            <person name="Bosis E."/>
            <person name="Rousseau C."/>
            <person name="Portier P."/>
            <person name="Jacques M.-A."/>
            <person name="Fischer-Le Saux M."/>
        </authorList>
    </citation>
    <scope>NUCLEOTIDE SEQUENCE [LARGE SCALE GENOMIC DNA]</scope>
    <source>
        <strain evidence="8 9">CFBP 3122</strain>
    </source>
</reference>
<dbReference type="InterPro" id="IPR005467">
    <property type="entry name" value="His_kinase_dom"/>
</dbReference>
<dbReference type="PROSITE" id="PS50887">
    <property type="entry name" value="GGDEF"/>
    <property type="match status" value="1"/>
</dbReference>
<organism evidence="8 9">
    <name type="scientific">Xanthomonas arboricola pv. populi</name>
    <dbReference type="NCBI Taxonomy" id="487823"/>
    <lineage>
        <taxon>Bacteria</taxon>
        <taxon>Pseudomonadati</taxon>
        <taxon>Pseudomonadota</taxon>
        <taxon>Gammaproteobacteria</taxon>
        <taxon>Lysobacterales</taxon>
        <taxon>Lysobacteraceae</taxon>
        <taxon>Xanthomonas</taxon>
    </lineage>
</organism>
<feature type="domain" description="Histidine kinase" evidence="6">
    <location>
        <begin position="311"/>
        <end position="527"/>
    </location>
</feature>
<dbReference type="GO" id="GO:0000155">
    <property type="term" value="F:phosphorelay sensor kinase activity"/>
    <property type="evidence" value="ECO:0007669"/>
    <property type="project" value="InterPro"/>
</dbReference>
<dbReference type="PANTHER" id="PTHR43547">
    <property type="entry name" value="TWO-COMPONENT HISTIDINE KINASE"/>
    <property type="match status" value="1"/>
</dbReference>
<evidence type="ECO:0000256" key="3">
    <source>
        <dbReference type="ARBA" id="ARBA00022553"/>
    </source>
</evidence>
<evidence type="ECO:0000256" key="5">
    <source>
        <dbReference type="ARBA" id="ARBA00022777"/>
    </source>
</evidence>
<protein>
    <recommendedName>
        <fullName evidence="2">histidine kinase</fullName>
        <ecNumber evidence="2">2.7.13.3</ecNumber>
    </recommendedName>
</protein>
<dbReference type="NCBIfam" id="TIGR00254">
    <property type="entry name" value="GGDEF"/>
    <property type="match status" value="1"/>
</dbReference>